<reference evidence="2" key="1">
    <citation type="submission" date="2023-03" db="EMBL/GenBank/DDBJ databases">
        <title>Mating type loci evolution in Malassezia.</title>
        <authorList>
            <person name="Coelho M.A."/>
        </authorList>
    </citation>
    <scope>NUCLEOTIDE SEQUENCE</scope>
    <source>
        <strain evidence="2">CBS 9557</strain>
    </source>
</reference>
<sequence>MVRRPAAERKTRSSLSAQLARDAKPAISKSALRRRKQRDREQLAGNREGLQDVAAAVSSVEASLETAPARAPERERERQPHILADLQRQTDPFAALRTHVRHTLALGPSAAREVDEAMGDT</sequence>
<keyword evidence="3" id="KW-1185">Reference proteome</keyword>
<gene>
    <name evidence="2" type="ORF">MNAN1_003843</name>
</gene>
<name>A0AAF0EPT8_9BASI</name>
<feature type="compositionally biased region" description="Low complexity" evidence="1">
    <location>
        <begin position="53"/>
        <end position="70"/>
    </location>
</feature>
<dbReference type="Proteomes" id="UP001213623">
    <property type="component" value="Chromosome 8"/>
</dbReference>
<organism evidence="2 3">
    <name type="scientific">Malassezia nana</name>
    <dbReference type="NCBI Taxonomy" id="180528"/>
    <lineage>
        <taxon>Eukaryota</taxon>
        <taxon>Fungi</taxon>
        <taxon>Dikarya</taxon>
        <taxon>Basidiomycota</taxon>
        <taxon>Ustilaginomycotina</taxon>
        <taxon>Malasseziomycetes</taxon>
        <taxon>Malasseziales</taxon>
        <taxon>Malasseziaceae</taxon>
        <taxon>Malassezia</taxon>
    </lineage>
</organism>
<dbReference type="AlphaFoldDB" id="A0AAF0EPT8"/>
<evidence type="ECO:0000256" key="1">
    <source>
        <dbReference type="SAM" id="MobiDB-lite"/>
    </source>
</evidence>
<evidence type="ECO:0000313" key="2">
    <source>
        <dbReference type="EMBL" id="WFD28828.1"/>
    </source>
</evidence>
<proteinExistence type="predicted"/>
<feature type="compositionally biased region" description="Basic and acidic residues" evidence="1">
    <location>
        <begin position="71"/>
        <end position="80"/>
    </location>
</feature>
<evidence type="ECO:0008006" key="4">
    <source>
        <dbReference type="Google" id="ProtNLM"/>
    </source>
</evidence>
<accession>A0AAF0EPT8</accession>
<feature type="region of interest" description="Disordered" evidence="1">
    <location>
        <begin position="1"/>
        <end position="87"/>
    </location>
</feature>
<feature type="compositionally biased region" description="Basic and acidic residues" evidence="1">
    <location>
        <begin position="1"/>
        <end position="11"/>
    </location>
</feature>
<protein>
    <recommendedName>
        <fullName evidence="4">Ribosome biogenesis protein SLX9</fullName>
    </recommendedName>
</protein>
<dbReference type="EMBL" id="CP119899">
    <property type="protein sequence ID" value="WFD28828.1"/>
    <property type="molecule type" value="Genomic_DNA"/>
</dbReference>
<evidence type="ECO:0000313" key="3">
    <source>
        <dbReference type="Proteomes" id="UP001213623"/>
    </source>
</evidence>